<proteinExistence type="predicted"/>
<dbReference type="Gene3D" id="1.20.120.550">
    <property type="entry name" value="Membrane associated eicosanoid/glutathione metabolism-like domain"/>
    <property type="match status" value="1"/>
</dbReference>
<evidence type="ECO:0000256" key="2">
    <source>
        <dbReference type="ARBA" id="ARBA00022692"/>
    </source>
</evidence>
<dbReference type="RefSeq" id="WP_380889882.1">
    <property type="nucleotide sequence ID" value="NZ_JBHUDY010000001.1"/>
</dbReference>
<evidence type="ECO:0000256" key="3">
    <source>
        <dbReference type="ARBA" id="ARBA00022989"/>
    </source>
</evidence>
<dbReference type="PANTHER" id="PTHR31004">
    <property type="entry name" value="TRANSMEMBRANE PROTEIN 79"/>
    <property type="match status" value="1"/>
</dbReference>
<evidence type="ECO:0000313" key="6">
    <source>
        <dbReference type="EMBL" id="MFD1612720.1"/>
    </source>
</evidence>
<accession>A0ABW4I601</accession>
<evidence type="ECO:0000256" key="1">
    <source>
        <dbReference type="ARBA" id="ARBA00004370"/>
    </source>
</evidence>
<keyword evidence="7" id="KW-1185">Reference proteome</keyword>
<reference evidence="7" key="1">
    <citation type="journal article" date="2019" name="Int. J. Syst. Evol. Microbiol.">
        <title>The Global Catalogue of Microorganisms (GCM) 10K type strain sequencing project: providing services to taxonomists for standard genome sequencing and annotation.</title>
        <authorList>
            <consortium name="The Broad Institute Genomics Platform"/>
            <consortium name="The Broad Institute Genome Sequencing Center for Infectious Disease"/>
            <person name="Wu L."/>
            <person name="Ma J."/>
        </authorList>
    </citation>
    <scope>NUCLEOTIDE SEQUENCE [LARGE SCALE GENOMIC DNA]</scope>
    <source>
        <strain evidence="7">CGMCC 1.16275</strain>
    </source>
</reference>
<evidence type="ECO:0000256" key="4">
    <source>
        <dbReference type="ARBA" id="ARBA00023136"/>
    </source>
</evidence>
<evidence type="ECO:0000256" key="5">
    <source>
        <dbReference type="SAM" id="Phobius"/>
    </source>
</evidence>
<feature type="transmembrane region" description="Helical" evidence="5">
    <location>
        <begin position="218"/>
        <end position="240"/>
    </location>
</feature>
<dbReference type="Pfam" id="PF01124">
    <property type="entry name" value="MAPEG"/>
    <property type="match status" value="1"/>
</dbReference>
<keyword evidence="2 5" id="KW-0812">Transmembrane</keyword>
<dbReference type="Proteomes" id="UP001597115">
    <property type="component" value="Unassembled WGS sequence"/>
</dbReference>
<organism evidence="6 7">
    <name type="scientific">Sphingomonas tabacisoli</name>
    <dbReference type="NCBI Taxonomy" id="2249466"/>
    <lineage>
        <taxon>Bacteria</taxon>
        <taxon>Pseudomonadati</taxon>
        <taxon>Pseudomonadota</taxon>
        <taxon>Alphaproteobacteria</taxon>
        <taxon>Sphingomonadales</taxon>
        <taxon>Sphingomonadaceae</taxon>
        <taxon>Sphingomonas</taxon>
    </lineage>
</organism>
<feature type="transmembrane region" description="Helical" evidence="5">
    <location>
        <begin position="189"/>
        <end position="206"/>
    </location>
</feature>
<dbReference type="SUPFAM" id="SSF161084">
    <property type="entry name" value="MAPEG domain-like"/>
    <property type="match status" value="1"/>
</dbReference>
<dbReference type="InterPro" id="IPR001129">
    <property type="entry name" value="Membr-assoc_MAPEG"/>
</dbReference>
<dbReference type="InterPro" id="IPR023352">
    <property type="entry name" value="MAPEG-like_dom_sf"/>
</dbReference>
<comment type="subcellular location">
    <subcellularLocation>
        <location evidence="1">Membrane</location>
    </subcellularLocation>
</comment>
<feature type="transmembrane region" description="Helical" evidence="5">
    <location>
        <begin position="118"/>
        <end position="141"/>
    </location>
</feature>
<comment type="caution">
    <text evidence="6">The sequence shown here is derived from an EMBL/GenBank/DDBJ whole genome shotgun (WGS) entry which is preliminary data.</text>
</comment>
<protein>
    <submittedName>
        <fullName evidence="6">MAPEG family protein</fullName>
    </submittedName>
</protein>
<keyword evidence="3 5" id="KW-1133">Transmembrane helix</keyword>
<name>A0ABW4I601_9SPHN</name>
<feature type="transmembrane region" description="Helical" evidence="5">
    <location>
        <begin position="78"/>
        <end position="98"/>
    </location>
</feature>
<feature type="transmembrane region" description="Helical" evidence="5">
    <location>
        <begin position="162"/>
        <end position="183"/>
    </location>
</feature>
<evidence type="ECO:0000313" key="7">
    <source>
        <dbReference type="Proteomes" id="UP001597115"/>
    </source>
</evidence>
<dbReference type="EMBL" id="JBHUDY010000001">
    <property type="protein sequence ID" value="MFD1612720.1"/>
    <property type="molecule type" value="Genomic_DNA"/>
</dbReference>
<keyword evidence="4 5" id="KW-0472">Membrane</keyword>
<sequence length="241" mass="26576">MTNSSVEPALAYYDGFVTEALMRINDHREHRLQNVRYRRAKLTIFGTSPPKSVTYEIYLDRAIHGRGAGAHMSNDQKAVIIGAISGIGVMIVLLWALYQALPEPSGSDEMASRIGYALRWNAIAALPLFAMLAAVGNARFLSEAIDPTLGKEDRKLLINGRVTDNTLQQFALFWAGSLAMAAALPGGQVRLVGAAAIVFVVMRLAFWIGYRVRPVYRAFGFSSTAYMNLFLLLGSIWLSFR</sequence>
<gene>
    <name evidence="6" type="ORF">ACFSCW_13000</name>
</gene>
<dbReference type="PANTHER" id="PTHR31004:SF1">
    <property type="entry name" value="TRANSMEMBRANE PROTEIN 79"/>
    <property type="match status" value="1"/>
</dbReference>